<accession>A0A832DRK2</accession>
<sequence>DLENAYEVSKKALELFPNDPYWLKTFGQVAIWNQKPKEGLEAYLKLYQLTKDENLKKDIFNLSISVDRFDIAKQLIEEDVKSGKFTDMQTVYYIYYQAGAVKELVPILENLYIKNKNKDVLYTLSTILYNLGEIKKALIYAEKLVTEHNPDLKDVLLYSTILYSNREFRRSLEVLKSYYDKVNQEKDKNIIKEYLSNLSDLAWALRDFDTAVKASKKLYEMNLAELKDYIRLYTYYFYEQQYKLSQKYAYEGYKKYKMDFLLEGYIESIFRLEEYEKLVNFVDSENIDISKSTLIFSRYINSLIKIGQKEKAIKLALNTLEKKFKSEFLIELIYISIDTSDQKLAKLILSRYSNYENQFKKEFGFLYYFLQNGKKALQLLSSLKHSKNYSDLIVYADLLNLYGKTVESDYLKFKIFKILREKINSGNYTDNDLEDFLKVAVQFLSSRQYTEILKIAKPRLNPQVYQDIINSYYITIDSQNKIEFLIKMHNYSLRPWMRLNIALLNDDRYLQQELLQKYIDILPIRDRVEALRRVGEIDKAMEYGYKGLDENPDDYLLYKQQRDLIVQNRP</sequence>
<organism evidence="1">
    <name type="scientific">Sulfurihydrogenibium azorense</name>
    <dbReference type="NCBI Taxonomy" id="309806"/>
    <lineage>
        <taxon>Bacteria</taxon>
        <taxon>Pseudomonadati</taxon>
        <taxon>Aquificota</taxon>
        <taxon>Aquificia</taxon>
        <taxon>Aquificales</taxon>
        <taxon>Hydrogenothermaceae</taxon>
        <taxon>Sulfurihydrogenibium</taxon>
    </lineage>
</organism>
<feature type="non-terminal residue" evidence="1">
    <location>
        <position position="570"/>
    </location>
</feature>
<protein>
    <submittedName>
        <fullName evidence="1">Tetratricopeptide repeat protein</fullName>
    </submittedName>
</protein>
<comment type="caution">
    <text evidence="1">The sequence shown here is derived from an EMBL/GenBank/DDBJ whole genome shotgun (WGS) entry which is preliminary data.</text>
</comment>
<name>A0A832DRK2_9AQUI</name>
<feature type="non-terminal residue" evidence="1">
    <location>
        <position position="1"/>
    </location>
</feature>
<dbReference type="AlphaFoldDB" id="A0A832DRK2"/>
<evidence type="ECO:0000313" key="1">
    <source>
        <dbReference type="EMBL" id="HEV09021.1"/>
    </source>
</evidence>
<dbReference type="SUPFAM" id="SSF48452">
    <property type="entry name" value="TPR-like"/>
    <property type="match status" value="1"/>
</dbReference>
<dbReference type="Proteomes" id="UP000885621">
    <property type="component" value="Unassembled WGS sequence"/>
</dbReference>
<reference evidence="1" key="1">
    <citation type="journal article" date="2020" name="mSystems">
        <title>Genome- and Community-Level Interaction Insights into Carbon Utilization and Element Cycling Functions of Hydrothermarchaeota in Hydrothermal Sediment.</title>
        <authorList>
            <person name="Zhou Z."/>
            <person name="Liu Y."/>
            <person name="Xu W."/>
            <person name="Pan J."/>
            <person name="Luo Z.H."/>
            <person name="Li M."/>
        </authorList>
    </citation>
    <scope>NUCLEOTIDE SEQUENCE [LARGE SCALE GENOMIC DNA]</scope>
    <source>
        <strain evidence="1">SpSt-1257</strain>
    </source>
</reference>
<dbReference type="InterPro" id="IPR011990">
    <property type="entry name" value="TPR-like_helical_dom_sf"/>
</dbReference>
<dbReference type="EMBL" id="DSFC01000072">
    <property type="protein sequence ID" value="HEV09021.1"/>
    <property type="molecule type" value="Genomic_DNA"/>
</dbReference>
<gene>
    <name evidence="1" type="ORF">ENO34_01325</name>
</gene>
<dbReference type="Gene3D" id="1.25.40.10">
    <property type="entry name" value="Tetratricopeptide repeat domain"/>
    <property type="match status" value="1"/>
</dbReference>
<proteinExistence type="predicted"/>
<dbReference type="Pfam" id="PF13429">
    <property type="entry name" value="TPR_15"/>
    <property type="match status" value="1"/>
</dbReference>